<proteinExistence type="predicted"/>
<evidence type="ECO:0000313" key="6">
    <source>
        <dbReference type="EMBL" id="CAF2927461.1"/>
    </source>
</evidence>
<keyword evidence="2" id="KW-0507">mRNA processing</keyword>
<feature type="compositionally biased region" description="Pro residues" evidence="4">
    <location>
        <begin position="207"/>
        <end position="221"/>
    </location>
</feature>
<gene>
    <name evidence="6" type="ORF">LSAA_9214</name>
</gene>
<dbReference type="GO" id="GO:0006397">
    <property type="term" value="P:mRNA processing"/>
    <property type="evidence" value="ECO:0007669"/>
    <property type="project" value="UniProtKB-KW"/>
</dbReference>
<dbReference type="AlphaFoldDB" id="A0A7R8H7R0"/>
<protein>
    <submittedName>
        <fullName evidence="6">CPSF6_7</fullName>
    </submittedName>
</protein>
<evidence type="ECO:0000259" key="5">
    <source>
        <dbReference type="Pfam" id="PF25524"/>
    </source>
</evidence>
<accession>A0A7R8H7R0</accession>
<dbReference type="PANTHER" id="PTHR23204">
    <property type="entry name" value="CLEAVAGE AND POLYADENYLATION SPECIFIC FACTOR"/>
    <property type="match status" value="1"/>
</dbReference>
<dbReference type="Proteomes" id="UP000675881">
    <property type="component" value="Chromosome 4"/>
</dbReference>
<dbReference type="Pfam" id="PF25524">
    <property type="entry name" value="RSLD_CPSF6"/>
    <property type="match status" value="1"/>
</dbReference>
<dbReference type="InterPro" id="IPR057951">
    <property type="entry name" value="CPSF6/7_RSLD_N"/>
</dbReference>
<feature type="region of interest" description="Disordered" evidence="4">
    <location>
        <begin position="144"/>
        <end position="180"/>
    </location>
</feature>
<keyword evidence="7" id="KW-1185">Reference proteome</keyword>
<feature type="compositionally biased region" description="Low complexity" evidence="4">
    <location>
        <begin position="15"/>
        <end position="30"/>
    </location>
</feature>
<feature type="compositionally biased region" description="Acidic residues" evidence="4">
    <location>
        <begin position="1"/>
        <end position="14"/>
    </location>
</feature>
<organism evidence="6 7">
    <name type="scientific">Lepeophtheirus salmonis</name>
    <name type="common">Salmon louse</name>
    <name type="synonym">Caligus salmonis</name>
    <dbReference type="NCBI Taxonomy" id="72036"/>
    <lineage>
        <taxon>Eukaryota</taxon>
        <taxon>Metazoa</taxon>
        <taxon>Ecdysozoa</taxon>
        <taxon>Arthropoda</taxon>
        <taxon>Crustacea</taxon>
        <taxon>Multicrustacea</taxon>
        <taxon>Hexanauplia</taxon>
        <taxon>Copepoda</taxon>
        <taxon>Siphonostomatoida</taxon>
        <taxon>Caligidae</taxon>
        <taxon>Lepeophtheirus</taxon>
    </lineage>
</organism>
<dbReference type="GO" id="GO:0005634">
    <property type="term" value="C:nucleus"/>
    <property type="evidence" value="ECO:0007669"/>
    <property type="project" value="UniProtKB-SubCell"/>
</dbReference>
<dbReference type="EMBL" id="HG994583">
    <property type="protein sequence ID" value="CAF2927461.1"/>
    <property type="molecule type" value="Genomic_DNA"/>
</dbReference>
<sequence length="378" mass="42313">MEPDDIDLYADVENEFPSSSMEGSESGPPGDLYDDVLTSKEGLKPSMKEEASLGSLNKIGNHTGGSVNIPGRKYQVYVGNLTWWTTDADVADALMGNPRDFCAVSLGSEASARILLEKLPKKELHGQAPVVTYATKQALHQFEAQSKTRPTPQAPPNNGTAPPKPPPIPPQTDKFSSSSDAKCAAALSSYPPLSTTPCQSSIFFPPTQQPPPHHTAYPAPPAHHGLSEIEFEEIMSRNRTVSSSAIARAVQDAANQEYASAIETLVTAISLIKQKPSHHHHHRHHNSGISSGRRRSYSRERDYRDRSRDREYYKERSRSRERDRYREDKYYDDRYKERSGGSGRDMERDHRSGDTGDRGRGESRRSSEREKDRERSRH</sequence>
<evidence type="ECO:0000256" key="3">
    <source>
        <dbReference type="ARBA" id="ARBA00023242"/>
    </source>
</evidence>
<keyword evidence="3" id="KW-0539">Nucleus</keyword>
<name>A0A7R8H7R0_LEPSM</name>
<reference evidence="6" key="1">
    <citation type="submission" date="2021-02" db="EMBL/GenBank/DDBJ databases">
        <authorList>
            <person name="Bekaert M."/>
        </authorList>
    </citation>
    <scope>NUCLEOTIDE SEQUENCE</scope>
    <source>
        <strain evidence="6">IoA-00</strain>
    </source>
</reference>
<dbReference type="SUPFAM" id="SSF54928">
    <property type="entry name" value="RNA-binding domain, RBD"/>
    <property type="match status" value="1"/>
</dbReference>
<comment type="subcellular location">
    <subcellularLocation>
        <location evidence="1">Nucleus</location>
    </subcellularLocation>
</comment>
<dbReference type="InterPro" id="IPR035979">
    <property type="entry name" value="RBD_domain_sf"/>
</dbReference>
<dbReference type="OrthoDB" id="10065185at2759"/>
<dbReference type="InterPro" id="IPR034772">
    <property type="entry name" value="CPSF6/7"/>
</dbReference>
<dbReference type="GO" id="GO:0003676">
    <property type="term" value="F:nucleic acid binding"/>
    <property type="evidence" value="ECO:0007669"/>
    <property type="project" value="InterPro"/>
</dbReference>
<feature type="region of interest" description="Disordered" evidence="4">
    <location>
        <begin position="1"/>
        <end position="41"/>
    </location>
</feature>
<feature type="compositionally biased region" description="Basic and acidic residues" evidence="4">
    <location>
        <begin position="297"/>
        <end position="378"/>
    </location>
</feature>
<feature type="compositionally biased region" description="Basic residues" evidence="4">
    <location>
        <begin position="275"/>
        <end position="296"/>
    </location>
</feature>
<evidence type="ECO:0000256" key="1">
    <source>
        <dbReference type="ARBA" id="ARBA00004123"/>
    </source>
</evidence>
<evidence type="ECO:0000256" key="2">
    <source>
        <dbReference type="ARBA" id="ARBA00022664"/>
    </source>
</evidence>
<evidence type="ECO:0000256" key="4">
    <source>
        <dbReference type="SAM" id="MobiDB-lite"/>
    </source>
</evidence>
<feature type="region of interest" description="Disordered" evidence="4">
    <location>
        <begin position="274"/>
        <end position="378"/>
    </location>
</feature>
<feature type="region of interest" description="Disordered" evidence="4">
    <location>
        <begin position="200"/>
        <end position="223"/>
    </location>
</feature>
<feature type="domain" description="CPSF6/7 RSLD" evidence="5">
    <location>
        <begin position="230"/>
        <end position="322"/>
    </location>
</feature>
<evidence type="ECO:0000313" key="7">
    <source>
        <dbReference type="Proteomes" id="UP000675881"/>
    </source>
</evidence>